<gene>
    <name evidence="2" type="ORF">UCREL1_9131</name>
</gene>
<dbReference type="EMBL" id="KB707138">
    <property type="protein sequence ID" value="EMR63910.1"/>
    <property type="molecule type" value="Genomic_DNA"/>
</dbReference>
<protein>
    <submittedName>
        <fullName evidence="2">Uncharacterized protein</fullName>
    </submittedName>
</protein>
<organism evidence="2 3">
    <name type="scientific">Eutypa lata (strain UCR-EL1)</name>
    <name type="common">Grapevine dieback disease fungus</name>
    <name type="synonym">Eutypa armeniacae</name>
    <dbReference type="NCBI Taxonomy" id="1287681"/>
    <lineage>
        <taxon>Eukaryota</taxon>
        <taxon>Fungi</taxon>
        <taxon>Dikarya</taxon>
        <taxon>Ascomycota</taxon>
        <taxon>Pezizomycotina</taxon>
        <taxon>Sordariomycetes</taxon>
        <taxon>Xylariomycetidae</taxon>
        <taxon>Xylariales</taxon>
        <taxon>Diatrypaceae</taxon>
        <taxon>Eutypa</taxon>
    </lineage>
</organism>
<feature type="compositionally biased region" description="Acidic residues" evidence="1">
    <location>
        <begin position="431"/>
        <end position="454"/>
    </location>
</feature>
<dbReference type="eggNOG" id="ENOG502QUFK">
    <property type="taxonomic scope" value="Eukaryota"/>
</dbReference>
<dbReference type="OMA" id="HENHAFF"/>
<dbReference type="AlphaFoldDB" id="M7TB73"/>
<feature type="region of interest" description="Disordered" evidence="1">
    <location>
        <begin position="290"/>
        <end position="344"/>
    </location>
</feature>
<feature type="compositionally biased region" description="Polar residues" evidence="1">
    <location>
        <begin position="303"/>
        <end position="318"/>
    </location>
</feature>
<sequence length="480" mass="54158">MQAAIDYPEFLEDDDQRTSYIAAIRQTERHSLQQLYAPQTKAKTKTKSVVRSNPKIAKFARSLESRRKDFQDTGQAVHASALQEVEQERELEYEVEAVRQVKKPMPYAPHTFPGLHRDIEIFAKTGRMPAGSNCFVHIFKALARTSLGRKYKVNQETSSSQLFVSSEFERTVKLVIESTNDNFMRPVQWLLYCPSPEAAVVVTPEEAEILLSIVRKLDSATFLLTYAAPVTRRMLHFNLLKYYAVPSLPEHWSAPGWLTTELGFFAGRLYFEWSEYGSICHMLGIDESAPMMNEPDMSEGDTSDQQAISATDSSNGTALTIPATDGQQDSKEASSSRIKPQCTGLTPKPFTFTQDYLSVRRRGQEISHTPMGFLCMGKPLHENHAFFRKEESAKTNKGLASVALAQVNGGDAEHVGEDMEVGEYDPSAELQSDEDHEEIEYDESELYYEEEEEEKDKVPESKVEKDGKPSGKARHRGGRR</sequence>
<dbReference type="OrthoDB" id="3182339at2759"/>
<dbReference type="HOGENOM" id="CLU_044867_0_0_1"/>
<evidence type="ECO:0000256" key="1">
    <source>
        <dbReference type="SAM" id="MobiDB-lite"/>
    </source>
</evidence>
<evidence type="ECO:0000313" key="3">
    <source>
        <dbReference type="Proteomes" id="UP000012174"/>
    </source>
</evidence>
<feature type="compositionally biased region" description="Basic and acidic residues" evidence="1">
    <location>
        <begin position="455"/>
        <end position="469"/>
    </location>
</feature>
<feature type="compositionally biased region" description="Basic residues" evidence="1">
    <location>
        <begin position="471"/>
        <end position="480"/>
    </location>
</feature>
<dbReference type="STRING" id="1287681.M7TB73"/>
<keyword evidence="3" id="KW-1185">Reference proteome</keyword>
<name>M7TB73_EUTLA</name>
<feature type="region of interest" description="Disordered" evidence="1">
    <location>
        <begin position="423"/>
        <end position="480"/>
    </location>
</feature>
<proteinExistence type="predicted"/>
<accession>M7TB73</accession>
<reference evidence="3" key="1">
    <citation type="journal article" date="2013" name="Genome Announc.">
        <title>Draft genome sequence of the grapevine dieback fungus Eutypa lata UCR-EL1.</title>
        <authorList>
            <person name="Blanco-Ulate B."/>
            <person name="Rolshausen P.E."/>
            <person name="Cantu D."/>
        </authorList>
    </citation>
    <scope>NUCLEOTIDE SEQUENCE [LARGE SCALE GENOMIC DNA]</scope>
    <source>
        <strain evidence="3">UCR-EL1</strain>
    </source>
</reference>
<evidence type="ECO:0000313" key="2">
    <source>
        <dbReference type="EMBL" id="EMR63910.1"/>
    </source>
</evidence>
<dbReference type="Proteomes" id="UP000012174">
    <property type="component" value="Unassembled WGS sequence"/>
</dbReference>
<dbReference type="KEGG" id="ela:UCREL1_9131"/>